<dbReference type="InterPro" id="IPR003961">
    <property type="entry name" value="FN3_dom"/>
</dbReference>
<feature type="chain" id="PRO_5047277224" description="Fibronectin type-III domain-containing protein" evidence="1">
    <location>
        <begin position="25"/>
        <end position="1029"/>
    </location>
</feature>
<dbReference type="InterPro" id="IPR036278">
    <property type="entry name" value="Sialidase_sf"/>
</dbReference>
<dbReference type="EMBL" id="BAAAEU010000007">
    <property type="protein sequence ID" value="GAA0713359.1"/>
    <property type="molecule type" value="Genomic_DNA"/>
</dbReference>
<evidence type="ECO:0000256" key="1">
    <source>
        <dbReference type="SAM" id="SignalP"/>
    </source>
</evidence>
<dbReference type="SMART" id="SM00060">
    <property type="entry name" value="FN3"/>
    <property type="match status" value="1"/>
</dbReference>
<dbReference type="Gene3D" id="2.60.120.380">
    <property type="match status" value="1"/>
</dbReference>
<evidence type="ECO:0000259" key="2">
    <source>
        <dbReference type="PROSITE" id="PS50853"/>
    </source>
</evidence>
<sequence>MRTSFTAFCLATCFAALTPGLLRAAQPATGTVSDANPLVHWNGDMKTATAAACGSPHNAACDNFLLTVSTPGYPFQVKITQTAGAADDWDLEVYGPDGTLVGKSGNGPGTPETVVLLNPVAGTYTVASAPYAPVTAYKGSAELTAVTGGGGGVNGTEPLAFRVYAPLGLTEPDAHWDAYAPSAGASSIGLSAGEPTLGVPVKHNLNLQQVFPTQSRVMYLAGLQTLRLVVDSMVSPAIGTWSDKSSPTHKTSLDPILEVDPISGRTISTQLAGKRSIMSLSDNEGDTWSDSPQGSGINSGVDHQTIGTGKFPTSDPVGGLNGYPTATYYASQDIAAAEAGLSRDGGTTWAAAVPMYAIATCGGLHGHIEVAPNGNVFVPNRNCGGDAGFARSGDSGTTWQVIKVAGIGGSSSDPGIAAGADGTLYYGQCGRNNAAALIAVSTDNGDHWSAPLDVGAPLGIKNCVFATMVAGDGDRAAFAFLGSSTAGAAATGADPNAWSGNWYLYVATTYDRGLTWTTVTATQNDPVQKGPVCLAGTTCASNRNLLDFMDVQKDEKGRVYVGFADGCIGGCVTGGHNSGTAYTRVARQEPGSRSLYAAFDSEFKPSAPVAPLQPYLEAIQTGNQTQARVNVTWARPWDGRSPLTGYRVLRRVNPGGSYGQIASVGANVRDYVDTTVQMNTGYCYQVQAVNAVGASALAYEACAVQQVAADPCTAPGAQRGTDPAGDQIGGNQLDIRALFLGEPFLGDPLQCKVSSPQKLVFTVDVTDASTTTAGNAWIVLWNRVVPDASCTPAACDREMVNARMTATGVECHVGKIVAPNSNLGNDAATLAAGDCELKPNGTLTISVPTHLIDDCSGSGCSIGPGYQLAGLEVRTFNSNVSGQPVTSTTAADTAPALSYQMIGNDMCRPVGKPLANDDHFSVDLDQPSVALHPLANDQANSCDALTITSVGQPASGTVSISADKTTLVYQPSGTVCEDHFAYTIANAHGDTAHAVVVVHHDHTNTAGVSEYIFAEGFDGGHICPNPNLP</sequence>
<dbReference type="Gene3D" id="2.60.40.3440">
    <property type="match status" value="1"/>
</dbReference>
<dbReference type="CDD" id="cd15482">
    <property type="entry name" value="Sialidase_non-viral"/>
    <property type="match status" value="2"/>
</dbReference>
<dbReference type="SUPFAM" id="SSF50939">
    <property type="entry name" value="Sialidases"/>
    <property type="match status" value="1"/>
</dbReference>
<evidence type="ECO:0000313" key="3">
    <source>
        <dbReference type="EMBL" id="GAA0713359.1"/>
    </source>
</evidence>
<accession>A0ABN1IH12</accession>
<dbReference type="InterPro" id="IPR036116">
    <property type="entry name" value="FN3_sf"/>
</dbReference>
<comment type="caution">
    <text evidence="3">The sequence shown here is derived from an EMBL/GenBank/DDBJ whole genome shotgun (WGS) entry which is preliminary data.</text>
</comment>
<organism evidence="3 4">
    <name type="scientific">Dokdonella soli</name>
    <dbReference type="NCBI Taxonomy" id="529810"/>
    <lineage>
        <taxon>Bacteria</taxon>
        <taxon>Pseudomonadati</taxon>
        <taxon>Pseudomonadota</taxon>
        <taxon>Gammaproteobacteria</taxon>
        <taxon>Lysobacterales</taxon>
        <taxon>Rhodanobacteraceae</taxon>
        <taxon>Dokdonella</taxon>
    </lineage>
</organism>
<dbReference type="RefSeq" id="WP_343789434.1">
    <property type="nucleotide sequence ID" value="NZ_BAAAEU010000007.1"/>
</dbReference>
<evidence type="ECO:0000313" key="4">
    <source>
        <dbReference type="Proteomes" id="UP001501523"/>
    </source>
</evidence>
<dbReference type="PROSITE" id="PS50853">
    <property type="entry name" value="FN3"/>
    <property type="match status" value="1"/>
</dbReference>
<dbReference type="SUPFAM" id="SSF49265">
    <property type="entry name" value="Fibronectin type III"/>
    <property type="match status" value="1"/>
</dbReference>
<keyword evidence="4" id="KW-1185">Reference proteome</keyword>
<gene>
    <name evidence="3" type="ORF">GCM10009105_16690</name>
</gene>
<dbReference type="Proteomes" id="UP001501523">
    <property type="component" value="Unassembled WGS sequence"/>
</dbReference>
<feature type="signal peptide" evidence="1">
    <location>
        <begin position="1"/>
        <end position="24"/>
    </location>
</feature>
<dbReference type="Gene3D" id="2.60.40.10">
    <property type="entry name" value="Immunoglobulins"/>
    <property type="match status" value="1"/>
</dbReference>
<dbReference type="CDD" id="cd00063">
    <property type="entry name" value="FN3"/>
    <property type="match status" value="1"/>
</dbReference>
<reference evidence="3 4" key="1">
    <citation type="journal article" date="2019" name="Int. J. Syst. Evol. Microbiol.">
        <title>The Global Catalogue of Microorganisms (GCM) 10K type strain sequencing project: providing services to taxonomists for standard genome sequencing and annotation.</title>
        <authorList>
            <consortium name="The Broad Institute Genomics Platform"/>
            <consortium name="The Broad Institute Genome Sequencing Center for Infectious Disease"/>
            <person name="Wu L."/>
            <person name="Ma J."/>
        </authorList>
    </citation>
    <scope>NUCLEOTIDE SEQUENCE [LARGE SCALE GENOMIC DNA]</scope>
    <source>
        <strain evidence="3 4">JCM 15421</strain>
    </source>
</reference>
<keyword evidence="1" id="KW-0732">Signal</keyword>
<dbReference type="Gene3D" id="2.120.10.10">
    <property type="match status" value="1"/>
</dbReference>
<feature type="domain" description="Fibronectin type-III" evidence="2">
    <location>
        <begin position="610"/>
        <end position="710"/>
    </location>
</feature>
<protein>
    <recommendedName>
        <fullName evidence="2">Fibronectin type-III domain-containing protein</fullName>
    </recommendedName>
</protein>
<proteinExistence type="predicted"/>
<name>A0ABN1IH12_9GAMM</name>
<dbReference type="InterPro" id="IPR013783">
    <property type="entry name" value="Ig-like_fold"/>
</dbReference>
<dbReference type="Pfam" id="PF17963">
    <property type="entry name" value="Big_9"/>
    <property type="match status" value="1"/>
</dbReference>